<dbReference type="Proteomes" id="UP000270743">
    <property type="component" value="Unassembled WGS sequence"/>
</dbReference>
<keyword evidence="3" id="KW-0812">Transmembrane</keyword>
<keyword evidence="5" id="KW-1185">Reference proteome</keyword>
<feature type="transmembrane region" description="Helical" evidence="3">
    <location>
        <begin position="789"/>
        <end position="809"/>
    </location>
</feature>
<evidence type="ECO:0000313" key="5">
    <source>
        <dbReference type="Proteomes" id="UP000270743"/>
    </source>
</evidence>
<sequence>MPEAARLVLVADSTSLKQGENALDSLARTGGRVEGKLTVDMGKIERAMASLGGVMGNLDKTMQAVERAVSGSVGRAQQETTKAARTFDDLRRAIDPAYAASQRFAEVQAELAALVGQGAAKQSEANQVLEIARSRYLGIATAAEAAEEAQRQQAQAVAQATGNFQALRAAVDPIYAASKRYEAAIETADAALKSKIITETEHARVLQMAASKMLAIAPSAEQAGAATQKFGLVANQLGYQIQDVFVSAPMVGWFRAVAQQAPQAAGAFAMLGGSIGTIVPWIGTAIAVGAALMPMFVAAGKEAKTTEDAINDLTGSLNSYRDAVTNALMPMDELWKKFGQGAQAARETYAAMVEIERIQYFKEMSATVATLTGDLQGITKAVQDWQAATKLPDFMREEAIAGAGSAAQALATAFGLSVVEAHRVANAIQSFKAASDAGPREAAAASRALGDQLMRAYEASGRTNDELLASAERSYQFSINAQEAARALGDADAAAAGAATSTQNWAIAMAGVRSEILGIVSALSQIGGGMISNAAKFVEINALKAGRSVAEARVEMEKFNVAAKYDGQIMAAEARGGIFGWTEAQALKAAKSMEMAGIAATTEADALRKNAAEAERAATSKGRSGGASSAAAKESAKLAANLDREAERWRDLLDPMSRYRRDAAQLAQLTGILSKGEMAEAQKRLNVELADSLPLAGKFVDIMSEGLLNGFSGTLSSMWDMLKSWLANAIAMAAKNRIVIAMGLGGIGAGDALTSALGAAGAPIGGVGGAAGSILGGITSFAGSVMSGASGFLTAAGGGIGSAATYTGFMLKGATASLTGFASALGAIALPVAAVAAVFSFFKTKTKQLDAGLRVTIDGLDALTETFEKVEKKKFWGLSKKVRTYYDTADAETQRAVENAINGLQAGVLSAADVLGFGAKTFEDFAHTVKISTKGMSDEEAQKALIEAIGGVSDAYASMIPGLNRLAEDGETASQALSRLSGALVGVNGIMDTLGHRFRAAGLSGADTASKIADAFGGLDAMAQSTQAFYGAFYSDAERLATTTRQTAKAMADLGIAMPQTRKEYRAIIGAMDLTTERGRATYAALIGLSGAFDQILPQIAGFTARMAKLQDRVATALGTVLDGLSDAIKINAAAAADWRKAGTGIREYLDKLRGTASALFTPQQALAFNRSAYQRTLQQAMGGNVEAAQALPGAAQTYLSSVGDTARTREEAALAQARVAAALGKVAVKSDMTATALEAIAGLQQRQVDLLSKAQADIAAGNALTREGIEKLIGSLGLIDERILKRASDAGVIVEGFGKTLKSVGLNVPGADGLRTALNDLRAAIMAETKRQQDAVKAAAGVVNKPTPAPAALKPATPTKPKAYTLDDYQVRTSQVGGSNGMGDKTRIVGPLGGVKTFDSHYGGSRSQALAWLKAQNYPAFALGGDFAGGLRIVGERGPELEATGPSRIYNAQQTRQILAGGDNREIVAELRALRQEVAELRAHAQKTAENTRSINNIQRDIQQNGISIDPTQNKVTV</sequence>
<feature type="coiled-coil region" evidence="1">
    <location>
        <begin position="1465"/>
        <end position="1492"/>
    </location>
</feature>
<evidence type="ECO:0000256" key="2">
    <source>
        <dbReference type="SAM" id="MobiDB-lite"/>
    </source>
</evidence>
<evidence type="ECO:0008006" key="6">
    <source>
        <dbReference type="Google" id="ProtNLM"/>
    </source>
</evidence>
<dbReference type="EMBL" id="UZWE01000030">
    <property type="protein sequence ID" value="VDS08859.1"/>
    <property type="molecule type" value="Genomic_DNA"/>
</dbReference>
<proteinExistence type="predicted"/>
<feature type="transmembrane region" description="Helical" evidence="3">
    <location>
        <begin position="821"/>
        <end position="842"/>
    </location>
</feature>
<feature type="compositionally biased region" description="Low complexity" evidence="2">
    <location>
        <begin position="619"/>
        <end position="631"/>
    </location>
</feature>
<gene>
    <name evidence="4" type="ORF">PARHAE_02044</name>
</gene>
<name>A0A447INB0_9RHOB</name>
<dbReference type="OrthoDB" id="7311517at2"/>
<keyword evidence="3" id="KW-0472">Membrane</keyword>
<feature type="region of interest" description="Disordered" evidence="2">
    <location>
        <begin position="610"/>
        <end position="631"/>
    </location>
</feature>
<organism evidence="4 5">
    <name type="scientific">Paracoccus haematequi</name>
    <dbReference type="NCBI Taxonomy" id="2491866"/>
    <lineage>
        <taxon>Bacteria</taxon>
        <taxon>Pseudomonadati</taxon>
        <taxon>Pseudomonadota</taxon>
        <taxon>Alphaproteobacteria</taxon>
        <taxon>Rhodobacterales</taxon>
        <taxon>Paracoccaceae</taxon>
        <taxon>Paracoccus</taxon>
    </lineage>
</organism>
<reference evidence="4 5" key="1">
    <citation type="submission" date="2018-12" db="EMBL/GenBank/DDBJ databases">
        <authorList>
            <person name="Criscuolo A."/>
        </authorList>
    </citation>
    <scope>NUCLEOTIDE SEQUENCE [LARGE SCALE GENOMIC DNA]</scope>
    <source>
        <strain evidence="4">ACIP1116241</strain>
    </source>
</reference>
<evidence type="ECO:0000256" key="3">
    <source>
        <dbReference type="SAM" id="Phobius"/>
    </source>
</evidence>
<keyword evidence="3" id="KW-1133">Transmembrane helix</keyword>
<evidence type="ECO:0000256" key="1">
    <source>
        <dbReference type="SAM" id="Coils"/>
    </source>
</evidence>
<protein>
    <recommendedName>
        <fullName evidence="6">Prophage tail length tape measure protein</fullName>
    </recommendedName>
</protein>
<evidence type="ECO:0000313" key="4">
    <source>
        <dbReference type="EMBL" id="VDS08859.1"/>
    </source>
</evidence>
<accession>A0A447INB0</accession>
<keyword evidence="1" id="KW-0175">Coiled coil</keyword>
<dbReference type="RefSeq" id="WP_126154516.1">
    <property type="nucleotide sequence ID" value="NZ_UZWE01000030.1"/>
</dbReference>